<proteinExistence type="predicted"/>
<dbReference type="AlphaFoldDB" id="A0AA38MQU5"/>
<reference evidence="1" key="1">
    <citation type="journal article" date="2023" name="G3 (Bethesda)">
        <title>Whole genome assemblies of Zophobas morio and Tenebrio molitor.</title>
        <authorList>
            <person name="Kaur S."/>
            <person name="Stinson S.A."/>
            <person name="diCenzo G.C."/>
        </authorList>
    </citation>
    <scope>NUCLEOTIDE SEQUENCE</scope>
    <source>
        <strain evidence="1">QUZm001</strain>
    </source>
</reference>
<comment type="caution">
    <text evidence="1">The sequence shown here is derived from an EMBL/GenBank/DDBJ whole genome shotgun (WGS) entry which is preliminary data.</text>
</comment>
<protein>
    <submittedName>
        <fullName evidence="1">Uncharacterized protein</fullName>
    </submittedName>
</protein>
<keyword evidence="2" id="KW-1185">Reference proteome</keyword>
<name>A0AA38MQU5_9CUCU</name>
<organism evidence="1 2">
    <name type="scientific">Zophobas morio</name>
    <dbReference type="NCBI Taxonomy" id="2755281"/>
    <lineage>
        <taxon>Eukaryota</taxon>
        <taxon>Metazoa</taxon>
        <taxon>Ecdysozoa</taxon>
        <taxon>Arthropoda</taxon>
        <taxon>Hexapoda</taxon>
        <taxon>Insecta</taxon>
        <taxon>Pterygota</taxon>
        <taxon>Neoptera</taxon>
        <taxon>Endopterygota</taxon>
        <taxon>Coleoptera</taxon>
        <taxon>Polyphaga</taxon>
        <taxon>Cucujiformia</taxon>
        <taxon>Tenebrionidae</taxon>
        <taxon>Zophobas</taxon>
    </lineage>
</organism>
<dbReference type="Proteomes" id="UP001168821">
    <property type="component" value="Unassembled WGS sequence"/>
</dbReference>
<dbReference type="EMBL" id="JALNTZ010000001">
    <property type="protein sequence ID" value="KAJ3664507.1"/>
    <property type="molecule type" value="Genomic_DNA"/>
</dbReference>
<gene>
    <name evidence="1" type="ORF">Zmor_000067</name>
</gene>
<accession>A0AA38MQU5</accession>
<evidence type="ECO:0000313" key="1">
    <source>
        <dbReference type="EMBL" id="KAJ3664507.1"/>
    </source>
</evidence>
<evidence type="ECO:0000313" key="2">
    <source>
        <dbReference type="Proteomes" id="UP001168821"/>
    </source>
</evidence>
<sequence>MEAEYDNVSVWLIRSRMFQSYNPCAIRFRVSFKNRCEKWTINKGGANVRPTMLKGIYGKLWVNLVPKWAPGGKITPTIPAGCDYFLRYHAIFQVRTLDLNYMGANSCSKRGFINS</sequence>